<evidence type="ECO:0000313" key="8">
    <source>
        <dbReference type="Proteomes" id="UP000244906"/>
    </source>
</evidence>
<feature type="binding site" evidence="6">
    <location>
        <position position="88"/>
    </location>
    <ligand>
        <name>S-adenosyl-L-methionine</name>
        <dbReference type="ChEBI" id="CHEBI:59789"/>
    </ligand>
</feature>
<dbReference type="EC" id="2.1.1.170" evidence="6"/>
<dbReference type="InterPro" id="IPR029063">
    <property type="entry name" value="SAM-dependent_MTases_sf"/>
</dbReference>
<evidence type="ECO:0000313" key="7">
    <source>
        <dbReference type="EMBL" id="PVZ67711.1"/>
    </source>
</evidence>
<evidence type="ECO:0000256" key="4">
    <source>
        <dbReference type="ARBA" id="ARBA00022679"/>
    </source>
</evidence>
<reference evidence="7 8" key="1">
    <citation type="submission" date="2018-04" db="EMBL/GenBank/DDBJ databases">
        <title>Thalassorhabdus spongiae gen. nov., sp. nov., isolated from a marine sponge in South-West Iceland.</title>
        <authorList>
            <person name="Knobloch S."/>
            <person name="Daussin A."/>
            <person name="Johannsson R."/>
            <person name="Marteinsson V.T."/>
        </authorList>
    </citation>
    <scope>NUCLEOTIDE SEQUENCE [LARGE SCALE GENOMIC DNA]</scope>
    <source>
        <strain evidence="7 8">Hp12</strain>
    </source>
</reference>
<keyword evidence="1 6" id="KW-0963">Cytoplasm</keyword>
<dbReference type="Gene3D" id="3.40.50.150">
    <property type="entry name" value="Vaccinia Virus protein VP39"/>
    <property type="match status" value="1"/>
</dbReference>
<dbReference type="PANTHER" id="PTHR31760">
    <property type="entry name" value="S-ADENOSYL-L-METHIONINE-DEPENDENT METHYLTRANSFERASES SUPERFAMILY PROTEIN"/>
    <property type="match status" value="1"/>
</dbReference>
<evidence type="ECO:0000256" key="6">
    <source>
        <dbReference type="HAMAP-Rule" id="MF_00074"/>
    </source>
</evidence>
<dbReference type="AlphaFoldDB" id="A0A2V1GRT5"/>
<dbReference type="GO" id="GO:0005829">
    <property type="term" value="C:cytosol"/>
    <property type="evidence" value="ECO:0007669"/>
    <property type="project" value="TreeGrafter"/>
</dbReference>
<evidence type="ECO:0000256" key="2">
    <source>
        <dbReference type="ARBA" id="ARBA00022552"/>
    </source>
</evidence>
<feature type="binding site" evidence="6">
    <location>
        <begin position="134"/>
        <end position="135"/>
    </location>
    <ligand>
        <name>S-adenosyl-L-methionine</name>
        <dbReference type="ChEBI" id="CHEBI:59789"/>
    </ligand>
</feature>
<evidence type="ECO:0000256" key="1">
    <source>
        <dbReference type="ARBA" id="ARBA00022490"/>
    </source>
</evidence>
<dbReference type="InterPro" id="IPR003682">
    <property type="entry name" value="rRNA_ssu_MeTfrase_G"/>
</dbReference>
<dbReference type="CDD" id="cd02440">
    <property type="entry name" value="AdoMet_MTases"/>
    <property type="match status" value="1"/>
</dbReference>
<keyword evidence="5 6" id="KW-0949">S-adenosyl-L-methionine</keyword>
<evidence type="ECO:0000256" key="3">
    <source>
        <dbReference type="ARBA" id="ARBA00022603"/>
    </source>
</evidence>
<dbReference type="SUPFAM" id="SSF53335">
    <property type="entry name" value="S-adenosyl-L-methionine-dependent methyltransferases"/>
    <property type="match status" value="1"/>
</dbReference>
<accession>A0A2V1GRT5</accession>
<keyword evidence="8" id="KW-1185">Reference proteome</keyword>
<dbReference type="RefSeq" id="WP_116687907.1">
    <property type="nucleotide sequence ID" value="NZ_CAWNYD010000006.1"/>
</dbReference>
<dbReference type="Proteomes" id="UP000244906">
    <property type="component" value="Unassembled WGS sequence"/>
</dbReference>
<dbReference type="NCBIfam" id="TIGR00138">
    <property type="entry name" value="rsmG_gidB"/>
    <property type="match status" value="1"/>
</dbReference>
<dbReference type="PANTHER" id="PTHR31760:SF0">
    <property type="entry name" value="S-ADENOSYL-L-METHIONINE-DEPENDENT METHYLTRANSFERASES SUPERFAMILY PROTEIN"/>
    <property type="match status" value="1"/>
</dbReference>
<gene>
    <name evidence="6" type="primary">rsmG</name>
    <name evidence="7" type="ORF">DC094_14855</name>
</gene>
<comment type="catalytic activity">
    <reaction evidence="6">
        <text>guanosine(527) in 16S rRNA + S-adenosyl-L-methionine = N(7)-methylguanosine(527) in 16S rRNA + S-adenosyl-L-homocysteine</text>
        <dbReference type="Rhea" id="RHEA:42732"/>
        <dbReference type="Rhea" id="RHEA-COMP:10209"/>
        <dbReference type="Rhea" id="RHEA-COMP:10210"/>
        <dbReference type="ChEBI" id="CHEBI:57856"/>
        <dbReference type="ChEBI" id="CHEBI:59789"/>
        <dbReference type="ChEBI" id="CHEBI:74269"/>
        <dbReference type="ChEBI" id="CHEBI:74480"/>
        <dbReference type="EC" id="2.1.1.170"/>
    </reaction>
</comment>
<comment type="caution">
    <text evidence="6">Lacks conserved residue(s) required for the propagation of feature annotation.</text>
</comment>
<dbReference type="HAMAP" id="MF_00074">
    <property type="entry name" value="16SrRNA_methyltr_G"/>
    <property type="match status" value="1"/>
</dbReference>
<proteinExistence type="inferred from homology"/>
<keyword evidence="2 6" id="KW-0698">rRNA processing</keyword>
<sequence>MEQTNFDRNALLAQLEQGIANMALSLPESAPEQLIDYLQLLHKWNKTYNLTAIREPKQMVIKHLLDSLSVVPHIDGHQVLDVGTGGGLPGMALAICYPEKHFLLLDCNGKKVRFLIQAIGALKLKNVTALQSRVELLDREEGFAPKWSGSAAAGFDNIVSRAFASLQDMIDGCHKLIAKDGVYLAMKGQYPEEELSQLPADCKLVSSSELNVPELGEARHILRISQQHSG</sequence>
<dbReference type="EMBL" id="QDDL01000006">
    <property type="protein sequence ID" value="PVZ67711.1"/>
    <property type="molecule type" value="Genomic_DNA"/>
</dbReference>
<feature type="binding site" evidence="6">
    <location>
        <position position="161"/>
    </location>
    <ligand>
        <name>S-adenosyl-L-methionine</name>
        <dbReference type="ChEBI" id="CHEBI:59789"/>
    </ligand>
</feature>
<dbReference type="GO" id="GO:0070043">
    <property type="term" value="F:rRNA (guanine-N7-)-methyltransferase activity"/>
    <property type="evidence" value="ECO:0007669"/>
    <property type="project" value="UniProtKB-UniRule"/>
</dbReference>
<keyword evidence="4 6" id="KW-0808">Transferase</keyword>
<dbReference type="PIRSF" id="PIRSF003078">
    <property type="entry name" value="GidB"/>
    <property type="match status" value="1"/>
</dbReference>
<evidence type="ECO:0000256" key="5">
    <source>
        <dbReference type="ARBA" id="ARBA00022691"/>
    </source>
</evidence>
<comment type="caution">
    <text evidence="7">The sequence shown here is derived from an EMBL/GenBank/DDBJ whole genome shotgun (WGS) entry which is preliminary data.</text>
</comment>
<keyword evidence="3 6" id="KW-0489">Methyltransferase</keyword>
<feature type="binding site" evidence="6">
    <location>
        <position position="83"/>
    </location>
    <ligand>
        <name>S-adenosyl-L-methionine</name>
        <dbReference type="ChEBI" id="CHEBI:59789"/>
    </ligand>
</feature>
<dbReference type="Pfam" id="PF02527">
    <property type="entry name" value="GidB"/>
    <property type="match status" value="1"/>
</dbReference>
<protein>
    <recommendedName>
        <fullName evidence="6">Ribosomal RNA small subunit methyltransferase G</fullName>
        <ecNumber evidence="6">2.1.1.170</ecNumber>
    </recommendedName>
    <alternativeName>
        <fullName evidence="6">16S rRNA 7-methylguanosine methyltransferase</fullName>
        <shortName evidence="6">16S rRNA m7G methyltransferase</shortName>
    </alternativeName>
</protein>
<name>A0A2V1GRT5_9GAMM</name>
<comment type="similarity">
    <text evidence="6">Belongs to the methyltransferase superfamily. RNA methyltransferase RsmG family.</text>
</comment>
<organism evidence="7 8">
    <name type="scientific">Pelagibaculum spongiae</name>
    <dbReference type="NCBI Taxonomy" id="2080658"/>
    <lineage>
        <taxon>Bacteria</taxon>
        <taxon>Pseudomonadati</taxon>
        <taxon>Pseudomonadota</taxon>
        <taxon>Gammaproteobacteria</taxon>
        <taxon>Oceanospirillales</taxon>
        <taxon>Pelagibaculum</taxon>
    </lineage>
</organism>
<comment type="function">
    <text evidence="6">Specifically methylates the N7 position of guanine in position 527 of 16S rRNA.</text>
</comment>
<comment type="subcellular location">
    <subcellularLocation>
        <location evidence="6">Cytoplasm</location>
    </subcellularLocation>
</comment>
<dbReference type="OrthoDB" id="9808773at2"/>